<dbReference type="EMBL" id="MF042360">
    <property type="protein sequence ID" value="ARV76846.1"/>
    <property type="molecule type" value="Genomic_DNA"/>
</dbReference>
<keyword evidence="1" id="KW-1133">Transmembrane helix</keyword>
<evidence type="ECO:0000313" key="3">
    <source>
        <dbReference type="Proteomes" id="UP000225448"/>
    </source>
</evidence>
<protein>
    <submittedName>
        <fullName evidence="2">Virion structural protein</fullName>
    </submittedName>
</protein>
<dbReference type="Proteomes" id="UP000225448">
    <property type="component" value="Segment"/>
</dbReference>
<evidence type="ECO:0000313" key="2">
    <source>
        <dbReference type="EMBL" id="ARV76846.1"/>
    </source>
</evidence>
<sequence>MTLEDTLTDLGNATFSTVLNYRAVLAYVNACFTKAGLPHVTGDTPSDQVLEQIYAMADVDLQTALLARPLKDQKPDNKFKKVLVTSGILISVLLTVVVLLSILGHGMITPEVMEILKEVASGVFEVIKLLIGKT</sequence>
<reference evidence="2 3" key="1">
    <citation type="submission" date="2017-05" db="EMBL/GenBank/DDBJ databases">
        <authorList>
            <person name="Song R."/>
            <person name="Chenine A.L."/>
            <person name="Ruprecht R.M."/>
        </authorList>
    </citation>
    <scope>NUCLEOTIDE SEQUENCE [LARGE SCALE GENOMIC DNA]</scope>
</reference>
<proteinExistence type="predicted"/>
<organism evidence="2 3">
    <name type="scientific">Pseudomonas phage Phabio</name>
    <dbReference type="NCBI Taxonomy" id="2006668"/>
    <lineage>
        <taxon>Viruses</taxon>
        <taxon>Duplodnaviria</taxon>
        <taxon>Heunggongvirae</taxon>
        <taxon>Uroviricota</taxon>
        <taxon>Caudoviricetes</taxon>
        <taxon>Chimalliviridae</taxon>
        <taxon>Phabiovirus</taxon>
        <taxon>Phabiovirus phabio</taxon>
    </lineage>
</organism>
<keyword evidence="1" id="KW-0472">Membrane</keyword>
<name>A0A1Y0SYV9_9CAUD</name>
<keyword evidence="3" id="KW-1185">Reference proteome</keyword>
<accession>A0A1Y0SYV9</accession>
<gene>
    <name evidence="2" type="ORF">PHABIO_215</name>
</gene>
<keyword evidence="1" id="KW-0812">Transmembrane</keyword>
<feature type="transmembrane region" description="Helical" evidence="1">
    <location>
        <begin position="82"/>
        <end position="103"/>
    </location>
</feature>
<evidence type="ECO:0000256" key="1">
    <source>
        <dbReference type="SAM" id="Phobius"/>
    </source>
</evidence>